<dbReference type="Gene3D" id="1.20.1510.10">
    <property type="entry name" value="Cation efflux protein transmembrane domain"/>
    <property type="match status" value="1"/>
</dbReference>
<accession>A0A8T3VV31</accession>
<feature type="transmembrane region" description="Helical" evidence="7">
    <location>
        <begin position="268"/>
        <end position="286"/>
    </location>
</feature>
<organism evidence="10 11">
    <name type="scientific">Methanobrevibacter olleyae</name>
    <dbReference type="NCBI Taxonomy" id="294671"/>
    <lineage>
        <taxon>Archaea</taxon>
        <taxon>Methanobacteriati</taxon>
        <taxon>Methanobacteriota</taxon>
        <taxon>Methanomada group</taxon>
        <taxon>Methanobacteria</taxon>
        <taxon>Methanobacteriales</taxon>
        <taxon>Methanobacteriaceae</taxon>
        <taxon>Methanobrevibacter</taxon>
    </lineage>
</organism>
<dbReference type="PANTHER" id="PTHR43840">
    <property type="entry name" value="MITOCHONDRIAL METAL TRANSPORTER 1-RELATED"/>
    <property type="match status" value="1"/>
</dbReference>
<evidence type="ECO:0000256" key="6">
    <source>
        <dbReference type="ARBA" id="ARBA00023136"/>
    </source>
</evidence>
<dbReference type="Pfam" id="PF01545">
    <property type="entry name" value="Cation_efflux"/>
    <property type="match status" value="1"/>
</dbReference>
<dbReference type="InterPro" id="IPR058533">
    <property type="entry name" value="Cation_efflux_TM"/>
</dbReference>
<dbReference type="InterPro" id="IPR027470">
    <property type="entry name" value="Cation_efflux_CTD"/>
</dbReference>
<evidence type="ECO:0000256" key="1">
    <source>
        <dbReference type="ARBA" id="ARBA00004141"/>
    </source>
</evidence>
<name>A0A8T3VV31_METOL</name>
<feature type="domain" description="Cation efflux protein transmembrane" evidence="8">
    <location>
        <begin position="14"/>
        <end position="205"/>
    </location>
</feature>
<evidence type="ECO:0000256" key="3">
    <source>
        <dbReference type="ARBA" id="ARBA00022448"/>
    </source>
</evidence>
<comment type="caution">
    <text evidence="10">The sequence shown here is derived from an EMBL/GenBank/DDBJ whole genome shotgun (WGS) entry which is preliminary data.</text>
</comment>
<evidence type="ECO:0000256" key="7">
    <source>
        <dbReference type="SAM" id="Phobius"/>
    </source>
</evidence>
<feature type="transmembrane region" description="Helical" evidence="7">
    <location>
        <begin position="180"/>
        <end position="199"/>
    </location>
</feature>
<dbReference type="GO" id="GO:0008324">
    <property type="term" value="F:monoatomic cation transmembrane transporter activity"/>
    <property type="evidence" value="ECO:0007669"/>
    <property type="project" value="InterPro"/>
</dbReference>
<keyword evidence="5 7" id="KW-1133">Transmembrane helix</keyword>
<proteinExistence type="inferred from homology"/>
<keyword evidence="3" id="KW-0813">Transport</keyword>
<dbReference type="PANTHER" id="PTHR43840:SF50">
    <property type="entry name" value="MANGANESE EFFLUX SYSTEM PROTEIN MNES"/>
    <property type="match status" value="1"/>
</dbReference>
<comment type="similarity">
    <text evidence="2">Belongs to the cation diffusion facilitator (CDF) transporter (TC 2.A.4) family.</text>
</comment>
<dbReference type="SUPFAM" id="SSF160240">
    <property type="entry name" value="Cation efflux protein cytoplasmic domain-like"/>
    <property type="match status" value="1"/>
</dbReference>
<feature type="transmembrane region" description="Helical" evidence="7">
    <location>
        <begin position="12"/>
        <end position="38"/>
    </location>
</feature>
<protein>
    <submittedName>
        <fullName evidence="10">Cation transporter</fullName>
    </submittedName>
</protein>
<dbReference type="AlphaFoldDB" id="A0A8T3VV31"/>
<dbReference type="Proteomes" id="UP000732619">
    <property type="component" value="Unassembled WGS sequence"/>
</dbReference>
<evidence type="ECO:0000313" key="10">
    <source>
        <dbReference type="EMBL" id="MBE6511815.1"/>
    </source>
</evidence>
<dbReference type="Gene3D" id="3.30.70.1350">
    <property type="entry name" value="Cation efflux protein, cytoplasmic domain"/>
    <property type="match status" value="1"/>
</dbReference>
<comment type="subcellular location">
    <subcellularLocation>
        <location evidence="1">Membrane</location>
        <topology evidence="1">Multi-pass membrane protein</topology>
    </subcellularLocation>
</comment>
<evidence type="ECO:0000259" key="8">
    <source>
        <dbReference type="Pfam" id="PF01545"/>
    </source>
</evidence>
<feature type="transmembrane region" description="Helical" evidence="7">
    <location>
        <begin position="154"/>
        <end position="174"/>
    </location>
</feature>
<dbReference type="NCBIfam" id="TIGR01297">
    <property type="entry name" value="CDF"/>
    <property type="match status" value="1"/>
</dbReference>
<evidence type="ECO:0000256" key="5">
    <source>
        <dbReference type="ARBA" id="ARBA00022989"/>
    </source>
</evidence>
<dbReference type="SUPFAM" id="SSF161111">
    <property type="entry name" value="Cation efflux protein transmembrane domain-like"/>
    <property type="match status" value="1"/>
</dbReference>
<dbReference type="Pfam" id="PF16916">
    <property type="entry name" value="ZT_dimer"/>
    <property type="match status" value="1"/>
</dbReference>
<dbReference type="InterPro" id="IPR027469">
    <property type="entry name" value="Cation_efflux_TMD_sf"/>
</dbReference>
<keyword evidence="4 7" id="KW-0812">Transmembrane</keyword>
<gene>
    <name evidence="10" type="ORF">E7Z75_01500</name>
</gene>
<evidence type="ECO:0000313" key="11">
    <source>
        <dbReference type="Proteomes" id="UP000732619"/>
    </source>
</evidence>
<dbReference type="EMBL" id="SUTG01000004">
    <property type="protein sequence ID" value="MBE6511815.1"/>
    <property type="molecule type" value="Genomic_DNA"/>
</dbReference>
<evidence type="ECO:0000256" key="2">
    <source>
        <dbReference type="ARBA" id="ARBA00008114"/>
    </source>
</evidence>
<feature type="transmembrane region" description="Helical" evidence="7">
    <location>
        <begin position="78"/>
        <end position="98"/>
    </location>
</feature>
<feature type="transmembrane region" description="Helical" evidence="7">
    <location>
        <begin position="110"/>
        <end position="131"/>
    </location>
</feature>
<dbReference type="InterPro" id="IPR036837">
    <property type="entry name" value="Cation_efflux_CTD_sf"/>
</dbReference>
<evidence type="ECO:0000256" key="4">
    <source>
        <dbReference type="ARBA" id="ARBA00022692"/>
    </source>
</evidence>
<dbReference type="InterPro" id="IPR050291">
    <property type="entry name" value="CDF_Transporter"/>
</dbReference>
<dbReference type="InterPro" id="IPR002524">
    <property type="entry name" value="Cation_efflux"/>
</dbReference>
<reference evidence="10" key="1">
    <citation type="submission" date="2019-04" db="EMBL/GenBank/DDBJ databases">
        <title>Evolution of Biomass-Degrading Anaerobic Consortia Revealed by Metagenomics.</title>
        <authorList>
            <person name="Peng X."/>
        </authorList>
    </citation>
    <scope>NUCLEOTIDE SEQUENCE</scope>
    <source>
        <strain evidence="10">SIG14</strain>
    </source>
</reference>
<keyword evidence="6 7" id="KW-0472">Membrane</keyword>
<dbReference type="FunFam" id="1.20.1510.10:FF:000006">
    <property type="entry name" value="Divalent cation efflux transporter"/>
    <property type="match status" value="1"/>
</dbReference>
<sequence>MFMDRDKIIVKTSVIGILVNLILVAFKATIGIMVNSIAITLDAVNNLTDALSSIITIIGTKLAAKAPDKDHPYGYGRIEYFSSVIISVIVLLAGITALEESVPKIFNPVLADYSFVSIFIIAVAVVVKFLLGRYVKGKGKEINSQSLVASGSDALFDAVLSLSTVVAAIISLIWHISLEGILGTIIAFVIIKAAIEMLSETLSSMIGDRVDSEITDKLKDRIGEFDEVRGVYDLTLHNYGPTQMMGSVHVELRDDLTAKDIHKLTRQIVYAIYAEFGIILTVGIYASNTGNEEVREVKKTLEGIVAKYPEVLQMHGFYLDDDINLITFDLIIDFEANSHEVKEKILDEIRNKYPKYHFEAILDADYSG</sequence>
<dbReference type="GO" id="GO:0016020">
    <property type="term" value="C:membrane"/>
    <property type="evidence" value="ECO:0007669"/>
    <property type="project" value="UniProtKB-SubCell"/>
</dbReference>
<feature type="domain" description="Cation efflux protein cytoplasmic" evidence="9">
    <location>
        <begin position="211"/>
        <end position="278"/>
    </location>
</feature>
<evidence type="ECO:0000259" key="9">
    <source>
        <dbReference type="Pfam" id="PF16916"/>
    </source>
</evidence>